<evidence type="ECO:0000256" key="2">
    <source>
        <dbReference type="ARBA" id="ARBA00022801"/>
    </source>
</evidence>
<name>T0L576_9MICR</name>
<accession>T0L576</accession>
<evidence type="ECO:0000256" key="3">
    <source>
        <dbReference type="ARBA" id="ARBA00022806"/>
    </source>
</evidence>
<keyword evidence="7" id="KW-1185">Reference proteome</keyword>
<dbReference type="EMBL" id="KE647385">
    <property type="protein sequence ID" value="EQB59659.1"/>
    <property type="molecule type" value="Genomic_DNA"/>
</dbReference>
<organism evidence="6 7">
    <name type="scientific">Vairimorpha apis BRL 01</name>
    <dbReference type="NCBI Taxonomy" id="1037528"/>
    <lineage>
        <taxon>Eukaryota</taxon>
        <taxon>Fungi</taxon>
        <taxon>Fungi incertae sedis</taxon>
        <taxon>Microsporidia</taxon>
        <taxon>Nosematidae</taxon>
        <taxon>Vairimorpha</taxon>
    </lineage>
</organism>
<dbReference type="Pfam" id="PF00271">
    <property type="entry name" value="Helicase_C"/>
    <property type="match status" value="1"/>
</dbReference>
<sequence length="176" mass="20537">MSATLATDKFINFFNCPFVDIKYKKFSLQNYFLKEYITDDWFEETIKTIVQLEKTEQDGDILVFLTGQEEINEAHEILKEYIDISNCKFFTMYSSMPIEEQELVFEKYPIRKIILSTNVCETSITIENIKFVVDCGRVKQMRYSDNLGMSILETVMISKAQARQRSGRAGRTEPGK</sequence>
<dbReference type="SUPFAM" id="SSF52540">
    <property type="entry name" value="P-loop containing nucleoside triphosphate hydrolases"/>
    <property type="match status" value="1"/>
</dbReference>
<reference evidence="6 7" key="1">
    <citation type="journal article" date="2013" name="BMC Genomics">
        <title>Genome sequencing and comparative genomics of honey bee microsporidia, Nosema apis reveal novel insights into host-parasite interactions.</title>
        <authorList>
            <person name="Chen Yp."/>
            <person name="Pettis J.S."/>
            <person name="Zhao Y."/>
            <person name="Liu X."/>
            <person name="Tallon L.J."/>
            <person name="Sadzewicz L.D."/>
            <person name="Li R."/>
            <person name="Zheng H."/>
            <person name="Huang S."/>
            <person name="Zhang X."/>
            <person name="Hamilton M.C."/>
            <person name="Pernal S.F."/>
            <person name="Melathopoulos A.P."/>
            <person name="Yan X."/>
            <person name="Evans J.D."/>
        </authorList>
    </citation>
    <scope>NUCLEOTIDE SEQUENCE [LARGE SCALE GENOMIC DNA]</scope>
    <source>
        <strain evidence="6 7">BRL 01</strain>
    </source>
</reference>
<gene>
    <name evidence="6" type="ORF">NAPIS_ORF02777</name>
</gene>
<evidence type="ECO:0000256" key="1">
    <source>
        <dbReference type="ARBA" id="ARBA00022741"/>
    </source>
</evidence>
<evidence type="ECO:0000313" key="6">
    <source>
        <dbReference type="EMBL" id="EQB59659.1"/>
    </source>
</evidence>
<dbReference type="GO" id="GO:0016787">
    <property type="term" value="F:hydrolase activity"/>
    <property type="evidence" value="ECO:0007669"/>
    <property type="project" value="UniProtKB-KW"/>
</dbReference>
<evidence type="ECO:0000259" key="5">
    <source>
        <dbReference type="PROSITE" id="PS51194"/>
    </source>
</evidence>
<dbReference type="OrthoDB" id="10253254at2759"/>
<dbReference type="HOGENOM" id="CLU_1525612_0_0_1"/>
<dbReference type="GO" id="GO:0004386">
    <property type="term" value="F:helicase activity"/>
    <property type="evidence" value="ECO:0007669"/>
    <property type="project" value="UniProtKB-KW"/>
</dbReference>
<feature type="domain" description="Helicase C-terminal" evidence="5">
    <location>
        <begin position="44"/>
        <end position="176"/>
    </location>
</feature>
<dbReference type="InterPro" id="IPR001650">
    <property type="entry name" value="Helicase_C-like"/>
</dbReference>
<keyword evidence="4" id="KW-0067">ATP-binding</keyword>
<dbReference type="GO" id="GO:0005524">
    <property type="term" value="F:ATP binding"/>
    <property type="evidence" value="ECO:0007669"/>
    <property type="project" value="UniProtKB-KW"/>
</dbReference>
<protein>
    <submittedName>
        <fullName evidence="6">Pre-mrna-splicing factor atp-dependent rna helicase prp22</fullName>
    </submittedName>
</protein>
<dbReference type="Proteomes" id="UP000053780">
    <property type="component" value="Unassembled WGS sequence"/>
</dbReference>
<dbReference type="PROSITE" id="PS51194">
    <property type="entry name" value="HELICASE_CTER"/>
    <property type="match status" value="1"/>
</dbReference>
<evidence type="ECO:0000313" key="7">
    <source>
        <dbReference type="Proteomes" id="UP000053780"/>
    </source>
</evidence>
<dbReference type="Gene3D" id="3.40.50.300">
    <property type="entry name" value="P-loop containing nucleotide triphosphate hydrolases"/>
    <property type="match status" value="1"/>
</dbReference>
<dbReference type="PANTHER" id="PTHR18934">
    <property type="entry name" value="ATP-DEPENDENT RNA HELICASE"/>
    <property type="match status" value="1"/>
</dbReference>
<dbReference type="SMART" id="SM00490">
    <property type="entry name" value="HELICc"/>
    <property type="match status" value="1"/>
</dbReference>
<dbReference type="AlphaFoldDB" id="T0L576"/>
<dbReference type="VEuPathDB" id="MicrosporidiaDB:NAPIS_ORF02777"/>
<keyword evidence="1" id="KW-0547">Nucleotide-binding</keyword>
<keyword evidence="2" id="KW-0378">Hydrolase</keyword>
<dbReference type="PANTHER" id="PTHR18934:SF99">
    <property type="entry name" value="ATP-DEPENDENT RNA HELICASE DHX37-RELATED"/>
    <property type="match status" value="1"/>
</dbReference>
<evidence type="ECO:0000256" key="4">
    <source>
        <dbReference type="ARBA" id="ARBA00022840"/>
    </source>
</evidence>
<dbReference type="InterPro" id="IPR027417">
    <property type="entry name" value="P-loop_NTPase"/>
</dbReference>
<dbReference type="CDD" id="cd18791">
    <property type="entry name" value="SF2_C_RHA"/>
    <property type="match status" value="1"/>
</dbReference>
<feature type="non-terminal residue" evidence="6">
    <location>
        <position position="176"/>
    </location>
</feature>
<dbReference type="GO" id="GO:0003723">
    <property type="term" value="F:RNA binding"/>
    <property type="evidence" value="ECO:0007669"/>
    <property type="project" value="TreeGrafter"/>
</dbReference>
<proteinExistence type="predicted"/>
<keyword evidence="3 6" id="KW-0347">Helicase</keyword>